<evidence type="ECO:0000313" key="12">
    <source>
        <dbReference type="EMBL" id="TLE00534.1"/>
    </source>
</evidence>
<feature type="binding site" evidence="8">
    <location>
        <position position="141"/>
    </location>
    <ligand>
        <name>ATP</name>
        <dbReference type="ChEBI" id="CHEBI:30616"/>
    </ligand>
</feature>
<evidence type="ECO:0000259" key="11">
    <source>
        <dbReference type="Pfam" id="PF02540"/>
    </source>
</evidence>
<protein>
    <recommendedName>
        <fullName evidence="8 10">NH(3)-dependent NAD(+) synthetase</fullName>
        <ecNumber evidence="8 10">6.3.1.5</ecNumber>
    </recommendedName>
</protein>
<feature type="binding site" evidence="8">
    <location>
        <begin position="27"/>
        <end position="34"/>
    </location>
    <ligand>
        <name>ATP</name>
        <dbReference type="ChEBI" id="CHEBI:30616"/>
    </ligand>
</feature>
<dbReference type="UniPathway" id="UPA00253">
    <property type="reaction ID" value="UER00333"/>
</dbReference>
<keyword evidence="3 8" id="KW-0479">Metal-binding</keyword>
<dbReference type="GO" id="GO:0046872">
    <property type="term" value="F:metal ion binding"/>
    <property type="evidence" value="ECO:0007669"/>
    <property type="project" value="UniProtKB-KW"/>
</dbReference>
<comment type="subunit">
    <text evidence="8">Homodimer.</text>
</comment>
<dbReference type="STRING" id="425400.LS65_08240"/>
<dbReference type="GO" id="GO:0005524">
    <property type="term" value="F:ATP binding"/>
    <property type="evidence" value="ECO:0007669"/>
    <property type="project" value="UniProtKB-UniRule"/>
</dbReference>
<dbReference type="EMBL" id="JRMQ02000011">
    <property type="protein sequence ID" value="TLE00534.1"/>
    <property type="molecule type" value="Genomic_DNA"/>
</dbReference>
<dbReference type="PANTHER" id="PTHR23090">
    <property type="entry name" value="NH 3 /GLUTAMINE-DEPENDENT NAD + SYNTHETASE"/>
    <property type="match status" value="1"/>
</dbReference>
<comment type="caution">
    <text evidence="12">The sequence shown here is derived from an EMBL/GenBank/DDBJ whole genome shotgun (WGS) entry which is preliminary data.</text>
</comment>
<comment type="function">
    <text evidence="8">Catalyzes the ATP-dependent amidation of deamido-NAD to form NAD. Uses ammonia as a nitrogen source.</text>
</comment>
<evidence type="ECO:0000256" key="8">
    <source>
        <dbReference type="HAMAP-Rule" id="MF_00193"/>
    </source>
</evidence>
<dbReference type="AlphaFoldDB" id="A0A4U8TK41"/>
<keyword evidence="13" id="KW-1185">Reference proteome</keyword>
<dbReference type="InterPro" id="IPR014729">
    <property type="entry name" value="Rossmann-like_a/b/a_fold"/>
</dbReference>
<dbReference type="GO" id="GO:0003952">
    <property type="term" value="F:NAD+ synthase (glutamine-hydrolyzing) activity"/>
    <property type="evidence" value="ECO:0007669"/>
    <property type="project" value="InterPro"/>
</dbReference>
<dbReference type="GO" id="GO:0004359">
    <property type="term" value="F:glutaminase activity"/>
    <property type="evidence" value="ECO:0007669"/>
    <property type="project" value="InterPro"/>
</dbReference>
<dbReference type="FunFam" id="3.40.50.620:FF:000106">
    <property type="entry name" value="Glutamine-dependent NAD(+) synthetase"/>
    <property type="match status" value="1"/>
</dbReference>
<evidence type="ECO:0000256" key="2">
    <source>
        <dbReference type="ARBA" id="ARBA00022598"/>
    </source>
</evidence>
<name>A0A4U8TK41_9HELI</name>
<keyword evidence="5 8" id="KW-0067">ATP-binding</keyword>
<keyword evidence="7 8" id="KW-0520">NAD</keyword>
<accession>A0A4U8TK41</accession>
<feature type="domain" description="NAD/GMP synthase" evidence="11">
    <location>
        <begin position="6"/>
        <end position="267"/>
    </location>
</feature>
<comment type="catalytic activity">
    <reaction evidence="8 10">
        <text>deamido-NAD(+) + NH4(+) + ATP = AMP + diphosphate + NAD(+) + H(+)</text>
        <dbReference type="Rhea" id="RHEA:21188"/>
        <dbReference type="ChEBI" id="CHEBI:15378"/>
        <dbReference type="ChEBI" id="CHEBI:28938"/>
        <dbReference type="ChEBI" id="CHEBI:30616"/>
        <dbReference type="ChEBI" id="CHEBI:33019"/>
        <dbReference type="ChEBI" id="CHEBI:57540"/>
        <dbReference type="ChEBI" id="CHEBI:58437"/>
        <dbReference type="ChEBI" id="CHEBI:456215"/>
        <dbReference type="EC" id="6.3.1.5"/>
    </reaction>
</comment>
<dbReference type="NCBIfam" id="TIGR00552">
    <property type="entry name" value="nadE"/>
    <property type="match status" value="1"/>
</dbReference>
<dbReference type="Pfam" id="PF02540">
    <property type="entry name" value="NAD_synthase"/>
    <property type="match status" value="1"/>
</dbReference>
<dbReference type="InterPro" id="IPR022310">
    <property type="entry name" value="NAD/GMP_synthase"/>
</dbReference>
<evidence type="ECO:0000256" key="5">
    <source>
        <dbReference type="ARBA" id="ARBA00022840"/>
    </source>
</evidence>
<keyword evidence="2 8" id="KW-0436">Ligase</keyword>
<dbReference type="GO" id="GO:0005737">
    <property type="term" value="C:cytoplasm"/>
    <property type="evidence" value="ECO:0007669"/>
    <property type="project" value="InterPro"/>
</dbReference>
<feature type="binding site" evidence="8">
    <location>
        <position position="146"/>
    </location>
    <ligand>
        <name>Mg(2+)</name>
        <dbReference type="ChEBI" id="CHEBI:18420"/>
    </ligand>
</feature>
<organism evidence="12 13">
    <name type="scientific">Helicobacter japonicus</name>
    <dbReference type="NCBI Taxonomy" id="425400"/>
    <lineage>
        <taxon>Bacteria</taxon>
        <taxon>Pseudomonadati</taxon>
        <taxon>Campylobacterota</taxon>
        <taxon>Epsilonproteobacteria</taxon>
        <taxon>Campylobacterales</taxon>
        <taxon>Helicobacteraceae</taxon>
        <taxon>Helicobacter</taxon>
    </lineage>
</organism>
<gene>
    <name evidence="8" type="primary">nadE</name>
    <name evidence="12" type="ORF">LS65_007525</name>
</gene>
<evidence type="ECO:0000256" key="4">
    <source>
        <dbReference type="ARBA" id="ARBA00022741"/>
    </source>
</evidence>
<comment type="pathway">
    <text evidence="8">Cofactor biosynthesis; NAD(+) biosynthesis; NAD(+) from deamido-NAD(+) (ammonia route): step 1/1.</text>
</comment>
<feature type="binding site" evidence="8">
    <location>
        <position position="170"/>
    </location>
    <ligand>
        <name>ATP</name>
        <dbReference type="ChEBI" id="CHEBI:30616"/>
    </ligand>
</feature>
<comment type="caution">
    <text evidence="8">Lacks conserved residue(s) required for the propagation of feature annotation.</text>
</comment>
<dbReference type="GO" id="GO:0009435">
    <property type="term" value="P:NAD+ biosynthetic process"/>
    <property type="evidence" value="ECO:0007669"/>
    <property type="project" value="UniProtKB-UniRule"/>
</dbReference>
<feature type="binding site" evidence="8">
    <location>
        <position position="192"/>
    </location>
    <ligand>
        <name>ATP</name>
        <dbReference type="ChEBI" id="CHEBI:30616"/>
    </ligand>
</feature>
<dbReference type="OrthoDB" id="9799210at2"/>
<dbReference type="InterPro" id="IPR003694">
    <property type="entry name" value="NAD_synthase"/>
</dbReference>
<evidence type="ECO:0000256" key="10">
    <source>
        <dbReference type="RuleBase" id="RU003812"/>
    </source>
</evidence>
<dbReference type="GO" id="GO:0008795">
    <property type="term" value="F:NAD+ synthase activity"/>
    <property type="evidence" value="ECO:0007669"/>
    <property type="project" value="UniProtKB-UniRule"/>
</dbReference>
<reference evidence="12 13" key="1">
    <citation type="journal article" date="2014" name="Genome Announc.">
        <title>Draft genome sequences of eight enterohepatic helicobacter species isolated from both laboratory and wild rodents.</title>
        <authorList>
            <person name="Sheh A."/>
            <person name="Shen Z."/>
            <person name="Fox J.G."/>
        </authorList>
    </citation>
    <scope>NUCLEOTIDE SEQUENCE [LARGE SCALE GENOMIC DNA]</scope>
    <source>
        <strain evidence="12 13">MIT 01-6451</strain>
    </source>
</reference>
<evidence type="ECO:0000256" key="1">
    <source>
        <dbReference type="ARBA" id="ARBA00005859"/>
    </source>
</evidence>
<dbReference type="HAMAP" id="MF_00193">
    <property type="entry name" value="NadE_ammonia_dep"/>
    <property type="match status" value="1"/>
</dbReference>
<dbReference type="Proteomes" id="UP000029707">
    <property type="component" value="Unassembled WGS sequence"/>
</dbReference>
<evidence type="ECO:0000256" key="3">
    <source>
        <dbReference type="ARBA" id="ARBA00022723"/>
    </source>
</evidence>
<dbReference type="PANTHER" id="PTHR23090:SF9">
    <property type="entry name" value="GLUTAMINE-DEPENDENT NAD(+) SYNTHETASE"/>
    <property type="match status" value="1"/>
</dbReference>
<evidence type="ECO:0000256" key="9">
    <source>
        <dbReference type="RuleBase" id="RU003811"/>
    </source>
</evidence>
<dbReference type="Gene3D" id="3.40.50.620">
    <property type="entry name" value="HUPs"/>
    <property type="match status" value="1"/>
</dbReference>
<keyword evidence="6 8" id="KW-0460">Magnesium</keyword>
<evidence type="ECO:0000313" key="13">
    <source>
        <dbReference type="Proteomes" id="UP000029707"/>
    </source>
</evidence>
<sequence length="281" mass="31335">MDKFVRDCIYFIQDEFTKRGFKKAVLGLSGGIDSALVATLATLALGKEHLCALLMPSLSSHHSHFDDALFLAQHLDINHRIIQLAPFQEVFAKQEGMDLGGIHMNRLDNAQKQRMGNFCARMRMTLLYDCASADNALVLGTSNKSEILLGYGTIFGDLASAINPIGNLYKTQIFALSRALELPECIITKKPSADLFANQSDETDLGYSYERIDKFLHAFTDCGGLESNTLKTQNNVKTHLAQAGFEQEMIESLSARIWKNTFKRAMPVIFMGDFTQDSYTI</sequence>
<comment type="similarity">
    <text evidence="1 8 9">Belongs to the NAD synthetase family.</text>
</comment>
<evidence type="ECO:0000256" key="6">
    <source>
        <dbReference type="ARBA" id="ARBA00022842"/>
    </source>
</evidence>
<proteinExistence type="inferred from homology"/>
<dbReference type="NCBIfam" id="NF010587">
    <property type="entry name" value="PRK13980.1"/>
    <property type="match status" value="1"/>
</dbReference>
<dbReference type="EC" id="6.3.1.5" evidence="8 10"/>
<evidence type="ECO:0000256" key="7">
    <source>
        <dbReference type="ARBA" id="ARBA00023027"/>
    </source>
</evidence>
<dbReference type="SUPFAM" id="SSF52402">
    <property type="entry name" value="Adenine nucleotide alpha hydrolases-like"/>
    <property type="match status" value="1"/>
</dbReference>
<keyword evidence="4 8" id="KW-0547">Nucleotide-binding</keyword>
<feature type="binding site" description="in other chain" evidence="8">
    <location>
        <position position="121"/>
    </location>
    <ligand>
        <name>deamido-NAD(+)</name>
        <dbReference type="ChEBI" id="CHEBI:58437"/>
        <note>ligand shared between two neighboring subunits</note>
    </ligand>
</feature>
<dbReference type="CDD" id="cd00553">
    <property type="entry name" value="NAD_synthase"/>
    <property type="match status" value="1"/>
</dbReference>
<feature type="binding site" evidence="8">
    <location>
        <position position="33"/>
    </location>
    <ligand>
        <name>Mg(2+)</name>
        <dbReference type="ChEBI" id="CHEBI:18420"/>
    </ligand>
</feature>
<dbReference type="InterPro" id="IPR022926">
    <property type="entry name" value="NH(3)-dep_NAD(+)_synth"/>
</dbReference>